<dbReference type="InterPro" id="IPR003439">
    <property type="entry name" value="ABC_transporter-like_ATP-bd"/>
</dbReference>
<dbReference type="SUPFAM" id="SSF90123">
    <property type="entry name" value="ABC transporter transmembrane region"/>
    <property type="match status" value="1"/>
</dbReference>
<feature type="domain" description="ABC transporter" evidence="10">
    <location>
        <begin position="497"/>
        <end position="735"/>
    </location>
</feature>
<dbReference type="Gene3D" id="3.40.50.300">
    <property type="entry name" value="P-loop containing nucleotide triphosphate hydrolases"/>
    <property type="match status" value="3"/>
</dbReference>
<keyword evidence="4" id="KW-0547">Nucleotide-binding</keyword>
<dbReference type="GO" id="GO:0005524">
    <property type="term" value="F:ATP binding"/>
    <property type="evidence" value="ECO:0007669"/>
    <property type="project" value="UniProtKB-KW"/>
</dbReference>
<evidence type="ECO:0000313" key="13">
    <source>
        <dbReference type="EMBL" id="CAF4034348.1"/>
    </source>
</evidence>
<dbReference type="PANTHER" id="PTHR43394">
    <property type="entry name" value="ATP-DEPENDENT PERMEASE MDL1, MITOCHONDRIAL"/>
    <property type="match status" value="1"/>
</dbReference>
<evidence type="ECO:0000259" key="11">
    <source>
        <dbReference type="PROSITE" id="PS50929"/>
    </source>
</evidence>
<dbReference type="Proteomes" id="UP000663829">
    <property type="component" value="Unassembled WGS sequence"/>
</dbReference>
<evidence type="ECO:0000256" key="8">
    <source>
        <dbReference type="SAM" id="MobiDB-lite"/>
    </source>
</evidence>
<dbReference type="SMART" id="SM00382">
    <property type="entry name" value="AAA"/>
    <property type="match status" value="1"/>
</dbReference>
<dbReference type="AlphaFoldDB" id="A0A815ALZ2"/>
<dbReference type="PROSITE" id="PS50893">
    <property type="entry name" value="ABC_TRANSPORTER_2"/>
    <property type="match status" value="2"/>
</dbReference>
<keyword evidence="3 9" id="KW-0812">Transmembrane</keyword>
<dbReference type="PROSITE" id="PS00211">
    <property type="entry name" value="ABC_TRANSPORTER_1"/>
    <property type="match status" value="1"/>
</dbReference>
<keyword evidence="14" id="KW-1185">Reference proteome</keyword>
<comment type="subcellular location">
    <subcellularLocation>
        <location evidence="1">Membrane</location>
        <topology evidence="1">Multi-pass membrane protein</topology>
    </subcellularLocation>
</comment>
<dbReference type="Pfam" id="PF00664">
    <property type="entry name" value="ABC_membrane"/>
    <property type="match status" value="1"/>
</dbReference>
<feature type="region of interest" description="Disordered" evidence="8">
    <location>
        <begin position="213"/>
        <end position="235"/>
    </location>
</feature>
<keyword evidence="7 9" id="KW-0472">Membrane</keyword>
<dbReference type="Proteomes" id="UP000681722">
    <property type="component" value="Unassembled WGS sequence"/>
</dbReference>
<evidence type="ECO:0000313" key="14">
    <source>
        <dbReference type="Proteomes" id="UP000663829"/>
    </source>
</evidence>
<evidence type="ECO:0000256" key="3">
    <source>
        <dbReference type="ARBA" id="ARBA00022692"/>
    </source>
</evidence>
<dbReference type="Gene3D" id="1.20.1560.10">
    <property type="entry name" value="ABC transporter type 1, transmembrane domain"/>
    <property type="match status" value="2"/>
</dbReference>
<dbReference type="GO" id="GO:0005743">
    <property type="term" value="C:mitochondrial inner membrane"/>
    <property type="evidence" value="ECO:0007669"/>
    <property type="project" value="TreeGrafter"/>
</dbReference>
<evidence type="ECO:0000256" key="6">
    <source>
        <dbReference type="ARBA" id="ARBA00022989"/>
    </source>
</evidence>
<feature type="domain" description="ABC transporter" evidence="10">
    <location>
        <begin position="1"/>
        <end position="210"/>
    </location>
</feature>
<dbReference type="InterPro" id="IPR027417">
    <property type="entry name" value="P-loop_NTPase"/>
</dbReference>
<dbReference type="PANTHER" id="PTHR43394:SF1">
    <property type="entry name" value="ATP-BINDING CASSETTE SUB-FAMILY B MEMBER 10, MITOCHONDRIAL"/>
    <property type="match status" value="1"/>
</dbReference>
<sequence>MRMKTNSKTCPSAQKGIKSLALRDEALFLTNLNIYLHAYLESTIIQLLQRFYDPQQGKILLDGRDIRTLNVAWLRAHVGTVSQEPVLFTGSIEENIRFGKMDASDNEVIAAAKMANAHDFIMELPENYKTTSSDKLSGGQKQRDNTSERIVQNALEKAKLGRTTIIVAHRLSTIRNVDLIITVTNGRVKEYGTHNELMQKKGLYYELVTAQQQSEIDKKDEDNDSEKDPEEEERMIRRASVHPRQQKSIVSLGTHAEDNDNEWFDDTGKKSTFSHKPFLLKILKFNATEWYYIVIGATVSLIYGAILPAFALIFSQIIKLFTEPNLHRQVHDARIYTVLIFFTGFIGAVCMFVSSIMFAKSGEALTMRMRKLTFSAILRQEIGWFDIDVNSVGALVTRLQSDASALKASLENIRTVVALNQEEYFITKYQNAVDQEFRIFLVVLYAAQSVARSIGMAPDYSKGKAAALRIMELNKRESAIDPNDDNGITLAKVHGNLEFKDVEFRYPARPKLRILKHFSLGCAMNGTTALVGPSGNGKSTCVALIERFYDSTSGSIMLDGHDIKSLNLRWFRSIIGLVQQEPVLFNFSIRENIAYGSCQKAVTQEEIEAAAKMSNIYDFIKSLPQGYDTICGARGNQMSGGQKQRIAIARALVRNPKILLMDEATAALDNKSEKIVQQALEQAQTGRTCLSIAHRLSTIRNSEKIAVVVHGRVSEEGTHDDLIQKDGTYSKLIMAQQRMADTKQSEGQ</sequence>
<dbReference type="GO" id="GO:0016887">
    <property type="term" value="F:ATP hydrolysis activity"/>
    <property type="evidence" value="ECO:0007669"/>
    <property type="project" value="InterPro"/>
</dbReference>
<feature type="transmembrane region" description="Helical" evidence="9">
    <location>
        <begin position="290"/>
        <end position="315"/>
    </location>
</feature>
<evidence type="ECO:0000256" key="2">
    <source>
        <dbReference type="ARBA" id="ARBA00007577"/>
    </source>
</evidence>
<organism evidence="12 14">
    <name type="scientific">Didymodactylos carnosus</name>
    <dbReference type="NCBI Taxonomy" id="1234261"/>
    <lineage>
        <taxon>Eukaryota</taxon>
        <taxon>Metazoa</taxon>
        <taxon>Spiralia</taxon>
        <taxon>Gnathifera</taxon>
        <taxon>Rotifera</taxon>
        <taxon>Eurotatoria</taxon>
        <taxon>Bdelloidea</taxon>
        <taxon>Philodinida</taxon>
        <taxon>Philodinidae</taxon>
        <taxon>Didymodactylos</taxon>
    </lineage>
</organism>
<comment type="caution">
    <text evidence="12">The sequence shown here is derived from an EMBL/GenBank/DDBJ whole genome shotgun (WGS) entry which is preliminary data.</text>
</comment>
<gene>
    <name evidence="12" type="ORF">GPM918_LOCUS26503</name>
    <name evidence="13" type="ORF">SRO942_LOCUS26666</name>
</gene>
<evidence type="ECO:0000256" key="5">
    <source>
        <dbReference type="ARBA" id="ARBA00022840"/>
    </source>
</evidence>
<dbReference type="InterPro" id="IPR036640">
    <property type="entry name" value="ABC1_TM_sf"/>
</dbReference>
<dbReference type="InterPro" id="IPR017871">
    <property type="entry name" value="ABC_transporter-like_CS"/>
</dbReference>
<accession>A0A815ALZ2</accession>
<dbReference type="InterPro" id="IPR003593">
    <property type="entry name" value="AAA+_ATPase"/>
</dbReference>
<name>A0A815ALZ2_9BILA</name>
<dbReference type="GO" id="GO:0090374">
    <property type="term" value="P:oligopeptide export from mitochondrion"/>
    <property type="evidence" value="ECO:0007669"/>
    <property type="project" value="TreeGrafter"/>
</dbReference>
<comment type="similarity">
    <text evidence="2">Belongs to the ABC transporter superfamily. ABCB family. Multidrug resistance exporter (TC 3.A.1.201) subfamily.</text>
</comment>
<dbReference type="InterPro" id="IPR011527">
    <property type="entry name" value="ABC1_TM_dom"/>
</dbReference>
<evidence type="ECO:0000256" key="1">
    <source>
        <dbReference type="ARBA" id="ARBA00004141"/>
    </source>
</evidence>
<dbReference type="InterPro" id="IPR039421">
    <property type="entry name" value="Type_1_exporter"/>
</dbReference>
<dbReference type="CDD" id="cd03249">
    <property type="entry name" value="ABC_MTABC3_MDL1_MDL2"/>
    <property type="match status" value="1"/>
</dbReference>
<reference evidence="12" key="1">
    <citation type="submission" date="2021-02" db="EMBL/GenBank/DDBJ databases">
        <authorList>
            <person name="Nowell W R."/>
        </authorList>
    </citation>
    <scope>NUCLEOTIDE SEQUENCE</scope>
</reference>
<protein>
    <submittedName>
        <fullName evidence="12">Uncharacterized protein</fullName>
    </submittedName>
</protein>
<dbReference type="GO" id="GO:0015421">
    <property type="term" value="F:ABC-type oligopeptide transporter activity"/>
    <property type="evidence" value="ECO:0007669"/>
    <property type="project" value="TreeGrafter"/>
</dbReference>
<dbReference type="Pfam" id="PF00005">
    <property type="entry name" value="ABC_tran"/>
    <property type="match status" value="2"/>
</dbReference>
<evidence type="ECO:0000256" key="9">
    <source>
        <dbReference type="SAM" id="Phobius"/>
    </source>
</evidence>
<evidence type="ECO:0000256" key="7">
    <source>
        <dbReference type="ARBA" id="ARBA00023136"/>
    </source>
</evidence>
<dbReference type="SUPFAM" id="SSF52540">
    <property type="entry name" value="P-loop containing nucleoside triphosphate hydrolases"/>
    <property type="match status" value="2"/>
</dbReference>
<feature type="domain" description="ABC transmembrane type-1" evidence="11">
    <location>
        <begin position="294"/>
        <end position="417"/>
    </location>
</feature>
<dbReference type="PROSITE" id="PS50929">
    <property type="entry name" value="ABC_TM1F"/>
    <property type="match status" value="1"/>
</dbReference>
<evidence type="ECO:0000259" key="10">
    <source>
        <dbReference type="PROSITE" id="PS50893"/>
    </source>
</evidence>
<evidence type="ECO:0000313" key="12">
    <source>
        <dbReference type="EMBL" id="CAF1258831.1"/>
    </source>
</evidence>
<dbReference type="OrthoDB" id="6500128at2759"/>
<evidence type="ECO:0000256" key="4">
    <source>
        <dbReference type="ARBA" id="ARBA00022741"/>
    </source>
</evidence>
<dbReference type="EMBL" id="CAJOBC010017788">
    <property type="protein sequence ID" value="CAF4034348.1"/>
    <property type="molecule type" value="Genomic_DNA"/>
</dbReference>
<feature type="compositionally biased region" description="Acidic residues" evidence="8">
    <location>
        <begin position="222"/>
        <end position="233"/>
    </location>
</feature>
<feature type="transmembrane region" description="Helical" evidence="9">
    <location>
        <begin position="335"/>
        <end position="359"/>
    </location>
</feature>
<dbReference type="FunFam" id="3.40.50.300:FF:000251">
    <property type="entry name" value="ABC transporter B family member 19"/>
    <property type="match status" value="1"/>
</dbReference>
<keyword evidence="6 9" id="KW-1133">Transmembrane helix</keyword>
<dbReference type="EMBL" id="CAJNOQ010010705">
    <property type="protein sequence ID" value="CAF1258831.1"/>
    <property type="molecule type" value="Genomic_DNA"/>
</dbReference>
<keyword evidence="5" id="KW-0067">ATP-binding</keyword>
<proteinExistence type="inferred from homology"/>